<evidence type="ECO:0000313" key="8">
    <source>
        <dbReference type="EMBL" id="MBA0769333.1"/>
    </source>
</evidence>
<comment type="caution">
    <text evidence="8">The sequence shown here is derived from an EMBL/GenBank/DDBJ whole genome shotgun (WGS) entry which is preliminary data.</text>
</comment>
<evidence type="ECO:0000256" key="3">
    <source>
        <dbReference type="ARBA" id="ARBA00022989"/>
    </source>
</evidence>
<evidence type="ECO:0000256" key="4">
    <source>
        <dbReference type="ARBA" id="ARBA00023136"/>
    </source>
</evidence>
<dbReference type="FunFam" id="1.20.1250.20:FF:000423">
    <property type="entry name" value="Putative inorganic phosphate cotransporter-like Protein"/>
    <property type="match status" value="1"/>
</dbReference>
<comment type="similarity">
    <text evidence="5">Belongs to the major facilitator superfamily. Sodium/anion cotransporter (TC 2.A.1.14) family.</text>
</comment>
<dbReference type="EMBL" id="JABEZW010000007">
    <property type="protein sequence ID" value="MBA0769333.1"/>
    <property type="molecule type" value="Genomic_DNA"/>
</dbReference>
<dbReference type="InterPro" id="IPR036259">
    <property type="entry name" value="MFS_trans_sf"/>
</dbReference>
<dbReference type="GO" id="GO:0005315">
    <property type="term" value="F:phosphate transmembrane transporter activity"/>
    <property type="evidence" value="ECO:0007669"/>
    <property type="project" value="UniProtKB-ARBA"/>
</dbReference>
<feature type="transmembrane region" description="Helical" evidence="6">
    <location>
        <begin position="180"/>
        <end position="200"/>
    </location>
</feature>
<dbReference type="PANTHER" id="PTHR11662">
    <property type="entry name" value="SOLUTE CARRIER FAMILY 17"/>
    <property type="match status" value="1"/>
</dbReference>
<protein>
    <recommendedName>
        <fullName evidence="7">Major facilitator superfamily (MFS) profile domain-containing protein</fullName>
    </recommendedName>
</protein>
<dbReference type="InterPro" id="IPR011701">
    <property type="entry name" value="MFS"/>
</dbReference>
<dbReference type="InterPro" id="IPR020846">
    <property type="entry name" value="MFS_dom"/>
</dbReference>
<feature type="transmembrane region" description="Helical" evidence="6">
    <location>
        <begin position="140"/>
        <end position="160"/>
    </location>
</feature>
<dbReference type="PROSITE" id="PS50850">
    <property type="entry name" value="MFS"/>
    <property type="match status" value="1"/>
</dbReference>
<feature type="transmembrane region" description="Helical" evidence="6">
    <location>
        <begin position="460"/>
        <end position="482"/>
    </location>
</feature>
<dbReference type="SUPFAM" id="SSF103473">
    <property type="entry name" value="MFS general substrate transporter"/>
    <property type="match status" value="1"/>
</dbReference>
<keyword evidence="4 6" id="KW-0472">Membrane</keyword>
<dbReference type="InterPro" id="IPR044777">
    <property type="entry name" value="SLC17A9-like"/>
</dbReference>
<accession>A0A7J9E8G7</accession>
<dbReference type="AlphaFoldDB" id="A0A7J9E8G7"/>
<comment type="subcellular location">
    <subcellularLocation>
        <location evidence="1">Membrane</location>
        <topology evidence="1">Multi-pass membrane protein</topology>
    </subcellularLocation>
</comment>
<evidence type="ECO:0000313" key="9">
    <source>
        <dbReference type="Proteomes" id="UP000593568"/>
    </source>
</evidence>
<sequence>MTMAGILCRGEQAILLHRGERLSVAVVHGNIVKPISVSPNGRQLILLSLHHSDKSHRDYPQQRSKGSFACCSFSSSSPGGWLEAGDKDKIVENRTSAFYKSEEYDITEAKLDSLPSPDENNEAILVERDIPWWQSFPKRWVIVLLCFAAFLLCNMDRVNMSIAILPMSKEFNWNSATVGLIQSSFFWGYLLTQILGGIWADKIGGKLVLGFGVVWWSVATILTPIAAKIGLPFLLIMRAFMGIGEVGPALLVVPNFPERKRKNSHLFDLFCLQGVAMPAMNNLLSKWIPVSERSRSLALVYSGMYLGSVTGLAFSPILIHKFGWPSVFYSFGSLGSIWFALWLRKAYSSPEEDPELSKEEKKLIMGGSISKEPVKVIPWRLILSKAPVWALIISHFCHNWGTFILLTWMPTYYNQVFETCSMNNILALAYVSEETWHLSSALIALLGMRHDVLKFNLTESGLLCVLPWLTMAAFANIGGWIADTLVSRGLSITAVRKARISSSLILELILQIMQSIGFLGPAFFLTQLSYVRTPAMAVLCMACSQGSDAFSQSGLYSNHQDIGPRYAGVLLGLSNTAGVLAGVFGTAATGYILQRGLNWPHVDLILLYATSSLFYSHLQTYPPQAHGMMCLRCRLHCTS</sequence>
<feature type="transmembrane region" description="Helical" evidence="6">
    <location>
        <begin position="296"/>
        <end position="319"/>
    </location>
</feature>
<dbReference type="FunFam" id="1.20.1250.20:FF:000058">
    <property type="entry name" value="ascorbate transporter, chloroplastic isoform X1"/>
    <property type="match status" value="1"/>
</dbReference>
<feature type="domain" description="Major facilitator superfamily (MFS) profile" evidence="7">
    <location>
        <begin position="142"/>
        <end position="639"/>
    </location>
</feature>
<evidence type="ECO:0000256" key="2">
    <source>
        <dbReference type="ARBA" id="ARBA00022692"/>
    </source>
</evidence>
<evidence type="ECO:0000256" key="1">
    <source>
        <dbReference type="ARBA" id="ARBA00004141"/>
    </source>
</evidence>
<feature type="transmembrane region" description="Helical" evidence="6">
    <location>
        <begin position="503"/>
        <end position="524"/>
    </location>
</feature>
<evidence type="ECO:0000259" key="7">
    <source>
        <dbReference type="PROSITE" id="PS50850"/>
    </source>
</evidence>
<dbReference type="Pfam" id="PF07690">
    <property type="entry name" value="MFS_1"/>
    <property type="match status" value="2"/>
</dbReference>
<name>A0A7J9E8G7_9ROSI</name>
<reference evidence="8 9" key="1">
    <citation type="journal article" date="2019" name="Genome Biol. Evol.">
        <title>Insights into the evolution of the New World diploid cottons (Gossypium, subgenus Houzingenia) based on genome sequencing.</title>
        <authorList>
            <person name="Grover C.E."/>
            <person name="Arick M.A. 2nd"/>
            <person name="Thrash A."/>
            <person name="Conover J.L."/>
            <person name="Sanders W.S."/>
            <person name="Peterson D.G."/>
            <person name="Frelichowski J.E."/>
            <person name="Scheffler J.A."/>
            <person name="Scheffler B.E."/>
            <person name="Wendel J.F."/>
        </authorList>
    </citation>
    <scope>NUCLEOTIDE SEQUENCE [LARGE SCALE GENOMIC DNA]</scope>
    <source>
        <strain evidence="8">8</strain>
        <tissue evidence="8">Leaf</tissue>
    </source>
</reference>
<keyword evidence="2 6" id="KW-0812">Transmembrane</keyword>
<dbReference type="CDD" id="cd17380">
    <property type="entry name" value="MFS_SLC17A9_like"/>
    <property type="match status" value="1"/>
</dbReference>
<feature type="transmembrane region" description="Helical" evidence="6">
    <location>
        <begin position="388"/>
        <end position="413"/>
    </location>
</feature>
<proteinExistence type="inferred from homology"/>
<keyword evidence="9" id="KW-1185">Reference proteome</keyword>
<evidence type="ECO:0000256" key="6">
    <source>
        <dbReference type="SAM" id="Phobius"/>
    </source>
</evidence>
<feature type="transmembrane region" description="Helical" evidence="6">
    <location>
        <begin position="233"/>
        <end position="253"/>
    </location>
</feature>
<dbReference type="InterPro" id="IPR050382">
    <property type="entry name" value="MFS_Na/Anion_cotransporter"/>
</dbReference>
<feature type="transmembrane region" description="Helical" evidence="6">
    <location>
        <begin position="207"/>
        <end position="227"/>
    </location>
</feature>
<dbReference type="Proteomes" id="UP000593568">
    <property type="component" value="Unassembled WGS sequence"/>
</dbReference>
<feature type="transmembrane region" description="Helical" evidence="6">
    <location>
        <begin position="326"/>
        <end position="343"/>
    </location>
</feature>
<feature type="transmembrane region" description="Helical" evidence="6">
    <location>
        <begin position="566"/>
        <end position="593"/>
    </location>
</feature>
<dbReference type="GO" id="GO:0016020">
    <property type="term" value="C:membrane"/>
    <property type="evidence" value="ECO:0007669"/>
    <property type="project" value="UniProtKB-SubCell"/>
</dbReference>
<dbReference type="Gene3D" id="1.20.1250.20">
    <property type="entry name" value="MFS general substrate transporter like domains"/>
    <property type="match status" value="2"/>
</dbReference>
<gene>
    <name evidence="8" type="ORF">Gotri_018077</name>
</gene>
<evidence type="ECO:0000256" key="5">
    <source>
        <dbReference type="ARBA" id="ARBA00024362"/>
    </source>
</evidence>
<organism evidence="8 9">
    <name type="scientific">Gossypium trilobum</name>
    <dbReference type="NCBI Taxonomy" id="34281"/>
    <lineage>
        <taxon>Eukaryota</taxon>
        <taxon>Viridiplantae</taxon>
        <taxon>Streptophyta</taxon>
        <taxon>Embryophyta</taxon>
        <taxon>Tracheophyta</taxon>
        <taxon>Spermatophyta</taxon>
        <taxon>Magnoliopsida</taxon>
        <taxon>eudicotyledons</taxon>
        <taxon>Gunneridae</taxon>
        <taxon>Pentapetalae</taxon>
        <taxon>rosids</taxon>
        <taxon>malvids</taxon>
        <taxon>Malvales</taxon>
        <taxon>Malvaceae</taxon>
        <taxon>Malvoideae</taxon>
        <taxon>Gossypium</taxon>
    </lineage>
</organism>
<keyword evidence="3 6" id="KW-1133">Transmembrane helix</keyword>
<feature type="transmembrane region" description="Helical" evidence="6">
    <location>
        <begin position="425"/>
        <end position="448"/>
    </location>
</feature>
<dbReference type="PANTHER" id="PTHR11662:SF255">
    <property type="entry name" value="ASCORBATE TRANSPORTER, CHLOROPLASTIC"/>
    <property type="match status" value="1"/>
</dbReference>